<comment type="subcellular location">
    <subcellularLocation>
        <location evidence="1">Virion</location>
    </subcellularLocation>
</comment>
<proteinExistence type="predicted"/>
<name>A0A6J5T957_9CAUD</name>
<accession>A0A6J5T957</accession>
<evidence type="ECO:0000256" key="2">
    <source>
        <dbReference type="ARBA" id="ARBA00022732"/>
    </source>
</evidence>
<evidence type="ECO:0000256" key="3">
    <source>
        <dbReference type="ARBA" id="ARBA00022844"/>
    </source>
</evidence>
<evidence type="ECO:0000313" key="5">
    <source>
        <dbReference type="EMBL" id="CAB4241292.1"/>
    </source>
</evidence>
<evidence type="ECO:0000259" key="4">
    <source>
        <dbReference type="Pfam" id="PF03906"/>
    </source>
</evidence>
<dbReference type="InterPro" id="IPR005604">
    <property type="entry name" value="Phage_T7_tail_fibre-like_N"/>
</dbReference>
<gene>
    <name evidence="5" type="ORF">UFOVP60_5</name>
</gene>
<evidence type="ECO:0000256" key="1">
    <source>
        <dbReference type="ARBA" id="ARBA00004328"/>
    </source>
</evidence>
<feature type="domain" description="Bacteriophage T7 tail fibre protein-like N-terminal" evidence="4">
    <location>
        <begin position="4"/>
        <end position="118"/>
    </location>
</feature>
<dbReference type="GO" id="GO:0098015">
    <property type="term" value="C:virus tail"/>
    <property type="evidence" value="ECO:0007669"/>
    <property type="project" value="UniProtKB-KW"/>
</dbReference>
<organism evidence="5">
    <name type="scientific">uncultured Caudovirales phage</name>
    <dbReference type="NCBI Taxonomy" id="2100421"/>
    <lineage>
        <taxon>Viruses</taxon>
        <taxon>Duplodnaviria</taxon>
        <taxon>Heunggongvirae</taxon>
        <taxon>Uroviricota</taxon>
        <taxon>Caudoviricetes</taxon>
        <taxon>Peduoviridae</taxon>
        <taxon>Maltschvirus</taxon>
        <taxon>Maltschvirus maltsch</taxon>
    </lineage>
</organism>
<keyword evidence="3" id="KW-0946">Virion</keyword>
<protein>
    <submittedName>
        <fullName evidence="5">Bacteriophage T7 tail fibre protein</fullName>
    </submittedName>
</protein>
<sequence>MILQLDSVNRWLGDGVTTDWDFSFSGGYINREHVKTYVEDAEGVRVYHEPAFIQDFRVRILPAAPVGSKVTVFRFTPRDLPLVEFEDGTAITEAALNLMARQAVFVAAEFTDATTTTVDDGALEPYGFKDMKHITYSGTSTVNLGDRGRNHVKADHTQVVVPSMYVGFSCNIFNVSEDDMPVTFALTAYHQSSGETGTSWTLAPNSILHLTQASTSKVFISGNVA</sequence>
<reference evidence="5" key="1">
    <citation type="submission" date="2020-05" db="EMBL/GenBank/DDBJ databases">
        <authorList>
            <person name="Chiriac C."/>
            <person name="Salcher M."/>
            <person name="Ghai R."/>
            <person name="Kavagutti S V."/>
        </authorList>
    </citation>
    <scope>NUCLEOTIDE SEQUENCE</scope>
</reference>
<dbReference type="EMBL" id="LR797821">
    <property type="protein sequence ID" value="CAB4241292.1"/>
    <property type="molecule type" value="Genomic_DNA"/>
</dbReference>
<dbReference type="Pfam" id="PF03906">
    <property type="entry name" value="Phage_T7_tail"/>
    <property type="match status" value="1"/>
</dbReference>
<keyword evidence="2" id="KW-1227">Viral tail protein</keyword>